<comment type="caution">
    <text evidence="3">The sequence shown here is derived from an EMBL/GenBank/DDBJ whole genome shotgun (WGS) entry which is preliminary data.</text>
</comment>
<dbReference type="Pfam" id="PF16244">
    <property type="entry name" value="DUF4901"/>
    <property type="match status" value="2"/>
</dbReference>
<evidence type="ECO:0000313" key="4">
    <source>
        <dbReference type="Proteomes" id="UP000637643"/>
    </source>
</evidence>
<dbReference type="InterPro" id="IPR032599">
    <property type="entry name" value="YcdB/YcdC_rep_domain"/>
</dbReference>
<organism evidence="3 4">
    <name type="scientific">Paenibacillus albidus</name>
    <dbReference type="NCBI Taxonomy" id="2041023"/>
    <lineage>
        <taxon>Bacteria</taxon>
        <taxon>Bacillati</taxon>
        <taxon>Bacillota</taxon>
        <taxon>Bacilli</taxon>
        <taxon>Bacillales</taxon>
        <taxon>Paenibacillaceae</taxon>
        <taxon>Paenibacillus</taxon>
    </lineage>
</organism>
<dbReference type="InterPro" id="IPR001119">
    <property type="entry name" value="SLH_dom"/>
</dbReference>
<dbReference type="RefSeq" id="WP_189021666.1">
    <property type="nucleotide sequence ID" value="NZ_BMKR01000001.1"/>
</dbReference>
<dbReference type="AlphaFoldDB" id="A0A917FAE2"/>
<evidence type="ECO:0000313" key="3">
    <source>
        <dbReference type="EMBL" id="GGF59633.1"/>
    </source>
</evidence>
<feature type="signal peptide" evidence="1">
    <location>
        <begin position="1"/>
        <end position="35"/>
    </location>
</feature>
<dbReference type="Proteomes" id="UP000637643">
    <property type="component" value="Unassembled WGS sequence"/>
</dbReference>
<proteinExistence type="predicted"/>
<dbReference type="Pfam" id="PF00395">
    <property type="entry name" value="SLH"/>
    <property type="match status" value="2"/>
</dbReference>
<evidence type="ECO:0000259" key="2">
    <source>
        <dbReference type="PROSITE" id="PS51272"/>
    </source>
</evidence>
<feature type="domain" description="SLH" evidence="2">
    <location>
        <begin position="723"/>
        <end position="785"/>
    </location>
</feature>
<keyword evidence="4" id="KW-1185">Reference proteome</keyword>
<keyword evidence="1" id="KW-0732">Signal</keyword>
<dbReference type="PROSITE" id="PS51272">
    <property type="entry name" value="SLH"/>
    <property type="match status" value="2"/>
</dbReference>
<feature type="chain" id="PRO_5037709510" evidence="1">
    <location>
        <begin position="36"/>
        <end position="791"/>
    </location>
</feature>
<accession>A0A917FAE2</accession>
<gene>
    <name evidence="3" type="ORF">GCM10010912_01060</name>
</gene>
<sequence length="791" mass="85404">MNSNNGTHFIHQTTKAALVTAVALALLLPSSLAGAASSSAAAATTVTSEDVKITAETGVEVAADPSKVKFSKEQAIAKLRELFPALNDATVSRVELGSNNSYPPSPNQMVWNVQWQYDLGNSGYGFNSEVDAVTGDLINTYISFPRKGNETYYPPKITREEALEKAKAFISKAAGSIKSTDLKLEEGDLYSYNNTPLFGPVQYGFSFSVLKNGIPSQVNNLVVSVDGDGTVTQFSKPSGGLEYPSAQPKITQAQAEKSVKDHFDVRLYYVPVYENGAVTRWVLGWRPTEQALYSLDAHTGKRLDQEGAEAPSAPVTYVDVPQGKEIFQSRSESTEITAEQAAKQAEKVGYIPAGRKLASQTLSNVYTESSRKVWMLSWEEGTRSMGTPPQQSYAQVDAATGQILNFQSEQYNFDGKSKVNPAPAGAKKLTAAEAKAKAVALVNSLYPKASSVLKQIDYGDNWSLLPDGSGYRYQFILLHNEIPVSNSNVSVNLDVYGRLQSYNANINQNIGSIKQAPEAKVTKQEALEAYAKQFQVKLQYKQIGGYMVNSSYTEPKVKLVYDFAPVEAKNNFEVLDAVTGKWSYIYGSAGNSAGAVEASDIKGHAAEQALAELVKYGVLVPGEDGKVNPDQEITTGEWITLIAKAANPNYAGYNSVNNERKAVAGVSSDSPDYEAVSFAASSGWISSDTVLQTESKLSREQLAVLLTSFVKYNKFAAYLDKDPGVSQFSDAASISNKGAVAVAVKLGLLQDDNGKFNPQQNVTRGTAASVIMKLVELQGKTDQVMGSNPQY</sequence>
<name>A0A917FAE2_9BACL</name>
<dbReference type="EMBL" id="BMKR01000001">
    <property type="protein sequence ID" value="GGF59633.1"/>
    <property type="molecule type" value="Genomic_DNA"/>
</dbReference>
<evidence type="ECO:0000256" key="1">
    <source>
        <dbReference type="SAM" id="SignalP"/>
    </source>
</evidence>
<feature type="domain" description="SLH" evidence="2">
    <location>
        <begin position="593"/>
        <end position="656"/>
    </location>
</feature>
<reference evidence="3" key="1">
    <citation type="journal article" date="2014" name="Int. J. Syst. Evol. Microbiol.">
        <title>Complete genome sequence of Corynebacterium casei LMG S-19264T (=DSM 44701T), isolated from a smear-ripened cheese.</title>
        <authorList>
            <consortium name="US DOE Joint Genome Institute (JGI-PGF)"/>
            <person name="Walter F."/>
            <person name="Albersmeier A."/>
            <person name="Kalinowski J."/>
            <person name="Ruckert C."/>
        </authorList>
    </citation>
    <scope>NUCLEOTIDE SEQUENCE</scope>
    <source>
        <strain evidence="3">CGMCC 1.16134</strain>
    </source>
</reference>
<protein>
    <submittedName>
        <fullName evidence="3">Peptidase M4</fullName>
    </submittedName>
</protein>
<reference evidence="3" key="2">
    <citation type="submission" date="2020-09" db="EMBL/GenBank/DDBJ databases">
        <authorList>
            <person name="Sun Q."/>
            <person name="Zhou Y."/>
        </authorList>
    </citation>
    <scope>NUCLEOTIDE SEQUENCE</scope>
    <source>
        <strain evidence="3">CGMCC 1.16134</strain>
    </source>
</reference>